<proteinExistence type="inferred from homology"/>
<feature type="transmembrane region" description="Helical" evidence="5">
    <location>
        <begin position="151"/>
        <end position="178"/>
    </location>
</feature>
<comment type="caution">
    <text evidence="6">The sequence shown here is derived from an EMBL/GenBank/DDBJ whole genome shotgun (WGS) entry which is preliminary data.</text>
</comment>
<dbReference type="AlphaFoldDB" id="A0AAE3NS47"/>
<comment type="similarity">
    <text evidence="5">Belongs to the 4-toluene sulfonate uptake permease (TSUP) (TC 2.A.102) family.</text>
</comment>
<evidence type="ECO:0000256" key="1">
    <source>
        <dbReference type="ARBA" id="ARBA00004141"/>
    </source>
</evidence>
<dbReference type="Proteomes" id="UP001220964">
    <property type="component" value="Unassembled WGS sequence"/>
</dbReference>
<dbReference type="InterPro" id="IPR002781">
    <property type="entry name" value="TM_pro_TauE-like"/>
</dbReference>
<name>A0AAE3NS47_9RHOB</name>
<dbReference type="GO" id="GO:0005886">
    <property type="term" value="C:plasma membrane"/>
    <property type="evidence" value="ECO:0007669"/>
    <property type="project" value="UniProtKB-SubCell"/>
</dbReference>
<evidence type="ECO:0000256" key="5">
    <source>
        <dbReference type="RuleBase" id="RU363041"/>
    </source>
</evidence>
<dbReference type="PANTHER" id="PTHR43483:SF3">
    <property type="entry name" value="MEMBRANE TRANSPORTER PROTEIN HI_0806-RELATED"/>
    <property type="match status" value="1"/>
</dbReference>
<evidence type="ECO:0000313" key="6">
    <source>
        <dbReference type="EMBL" id="MDF0602518.1"/>
    </source>
</evidence>
<reference evidence="6" key="1">
    <citation type="submission" date="2023-03" db="EMBL/GenBank/DDBJ databases">
        <title>Multiphase analysis and comparison of six strains from genera Psychromarinibacter, Lutimaribacter, and Maritimibacter, including a novel species: Psychromarinibacter sediminicola sp. nov.</title>
        <authorList>
            <person name="Wang Y.-H."/>
            <person name="Ye M.-Q."/>
            <person name="Du Z.-J."/>
        </authorList>
    </citation>
    <scope>NUCLEOTIDE SEQUENCE</scope>
    <source>
        <strain evidence="6">C21-152</strain>
    </source>
</reference>
<dbReference type="EMBL" id="JARGYC010000052">
    <property type="protein sequence ID" value="MDF0602518.1"/>
    <property type="molecule type" value="Genomic_DNA"/>
</dbReference>
<keyword evidence="2 5" id="KW-0812">Transmembrane</keyword>
<keyword evidence="3 5" id="KW-1133">Transmembrane helix</keyword>
<evidence type="ECO:0000313" key="7">
    <source>
        <dbReference type="Proteomes" id="UP001220964"/>
    </source>
</evidence>
<feature type="transmembrane region" description="Helical" evidence="5">
    <location>
        <begin position="112"/>
        <end position="131"/>
    </location>
</feature>
<feature type="transmembrane region" description="Helical" evidence="5">
    <location>
        <begin position="12"/>
        <end position="42"/>
    </location>
</feature>
<evidence type="ECO:0000256" key="4">
    <source>
        <dbReference type="ARBA" id="ARBA00023136"/>
    </source>
</evidence>
<evidence type="ECO:0000256" key="2">
    <source>
        <dbReference type="ARBA" id="ARBA00022692"/>
    </source>
</evidence>
<organism evidence="6 7">
    <name type="scientific">Psychromarinibacter sediminicola</name>
    <dbReference type="NCBI Taxonomy" id="3033385"/>
    <lineage>
        <taxon>Bacteria</taxon>
        <taxon>Pseudomonadati</taxon>
        <taxon>Pseudomonadota</taxon>
        <taxon>Alphaproteobacteria</taxon>
        <taxon>Rhodobacterales</taxon>
        <taxon>Paracoccaceae</taxon>
        <taxon>Psychromarinibacter</taxon>
    </lineage>
</organism>
<feature type="transmembrane region" description="Helical" evidence="5">
    <location>
        <begin position="54"/>
        <end position="74"/>
    </location>
</feature>
<protein>
    <recommendedName>
        <fullName evidence="5">Probable membrane transporter protein</fullName>
    </recommendedName>
</protein>
<dbReference type="RefSeq" id="WP_275568645.1">
    <property type="nucleotide sequence ID" value="NZ_JARGYC010000052.1"/>
</dbReference>
<keyword evidence="7" id="KW-1185">Reference proteome</keyword>
<dbReference type="Pfam" id="PF01925">
    <property type="entry name" value="TauE"/>
    <property type="match status" value="1"/>
</dbReference>
<feature type="transmembrane region" description="Helical" evidence="5">
    <location>
        <begin position="86"/>
        <end position="106"/>
    </location>
</feature>
<evidence type="ECO:0000256" key="3">
    <source>
        <dbReference type="ARBA" id="ARBA00022989"/>
    </source>
</evidence>
<gene>
    <name evidence="6" type="ORF">P1J78_17405</name>
</gene>
<feature type="transmembrane region" description="Helical" evidence="5">
    <location>
        <begin position="184"/>
        <end position="206"/>
    </location>
</feature>
<feature type="transmembrane region" description="Helical" evidence="5">
    <location>
        <begin position="218"/>
        <end position="235"/>
    </location>
</feature>
<comment type="subcellular location">
    <subcellularLocation>
        <location evidence="5">Cell membrane</location>
        <topology evidence="5">Multi-pass membrane protein</topology>
    </subcellularLocation>
    <subcellularLocation>
        <location evidence="1">Membrane</location>
        <topology evidence="1">Multi-pass membrane protein</topology>
    </subcellularLocation>
</comment>
<keyword evidence="5" id="KW-1003">Cell membrane</keyword>
<sequence>MPETALLIQLALILIAIGAFAGVLAGLLGVGGGIVLVAAFFYSFTALGYLGPQLMQICLATSLATIVVTSVRSVHGHNKKGAVDWTVLKTWAPGIAVGAVVGVLVAASLRTVALQAIFGVLAIVISLYMAFGRRDWRLGAAMPTGAARAALSPAVGFLSVLMGIGGGSFGVPVMTLYGMPIHRAVATAAGFGLLIAVPSVIGFLFVEIDPAFRPPFTVGAINLPAFAIVISMTLLTTPLGVKLAHRLDPAPLRRVFAVFLFLVALNMLRAALFG</sequence>
<dbReference type="PANTHER" id="PTHR43483">
    <property type="entry name" value="MEMBRANE TRANSPORTER PROTEIN HI_0806-RELATED"/>
    <property type="match status" value="1"/>
</dbReference>
<accession>A0AAE3NS47</accession>
<feature type="transmembrane region" description="Helical" evidence="5">
    <location>
        <begin position="255"/>
        <end position="272"/>
    </location>
</feature>
<keyword evidence="4 5" id="KW-0472">Membrane</keyword>